<proteinExistence type="predicted"/>
<evidence type="ECO:0000313" key="1">
    <source>
        <dbReference type="EMBL" id="MBN7813427.1"/>
    </source>
</evidence>
<dbReference type="Proteomes" id="UP000664317">
    <property type="component" value="Unassembled WGS sequence"/>
</dbReference>
<organism evidence="1 2">
    <name type="scientific">Algoriphagus oliviformis</name>
    <dbReference type="NCBI Taxonomy" id="2811231"/>
    <lineage>
        <taxon>Bacteria</taxon>
        <taxon>Pseudomonadati</taxon>
        <taxon>Bacteroidota</taxon>
        <taxon>Cytophagia</taxon>
        <taxon>Cytophagales</taxon>
        <taxon>Cyclobacteriaceae</taxon>
        <taxon>Algoriphagus</taxon>
    </lineage>
</organism>
<name>A0ABS3C8J6_9BACT</name>
<sequence length="304" mass="36019">MGNICCLLDACTVISLIYIDSDGSLLKRMKKVEIKINDFVFSEIKDNVYINLNSQFNSKYINRNALDNFRKEIDQRLTFFRSLKNDNEELLRDVGDDYFDRISCYTAYSKKRNGELCSAAYALYLSRVFEKKVFFYTEDYPARMFFSRFFNFQQIGHIKDTVDFLILLYWLDESFSRRMLENYLSELYSHKILPVVGFKQVLREFQSTKVDGRFARENRSLVGNIKELVIKLDNLDFRSINGHLDYFKSVRKKHGVFFNSIEKFFPIFELEVGGDSPSLLEKITHVNDEIKKNQIFKWKDIFPA</sequence>
<keyword evidence="2" id="KW-1185">Reference proteome</keyword>
<accession>A0ABS3C8J6</accession>
<protein>
    <recommendedName>
        <fullName evidence="3">DUF4435 domain-containing protein</fullName>
    </recommendedName>
</protein>
<evidence type="ECO:0000313" key="2">
    <source>
        <dbReference type="Proteomes" id="UP000664317"/>
    </source>
</evidence>
<reference evidence="1 2" key="1">
    <citation type="submission" date="2021-03" db="EMBL/GenBank/DDBJ databases">
        <title>novel species isolated from a fishpond in China.</title>
        <authorList>
            <person name="Lu H."/>
            <person name="Cai Z."/>
        </authorList>
    </citation>
    <scope>NUCLEOTIDE SEQUENCE [LARGE SCALE GENOMIC DNA]</scope>
    <source>
        <strain evidence="1 2">H41</strain>
    </source>
</reference>
<evidence type="ECO:0008006" key="3">
    <source>
        <dbReference type="Google" id="ProtNLM"/>
    </source>
</evidence>
<dbReference type="RefSeq" id="WP_206580202.1">
    <property type="nucleotide sequence ID" value="NZ_JAFKCT010000013.1"/>
</dbReference>
<dbReference type="EMBL" id="JAFKCT010000013">
    <property type="protein sequence ID" value="MBN7813427.1"/>
    <property type="molecule type" value="Genomic_DNA"/>
</dbReference>
<comment type="caution">
    <text evidence="1">The sequence shown here is derived from an EMBL/GenBank/DDBJ whole genome shotgun (WGS) entry which is preliminary data.</text>
</comment>
<gene>
    <name evidence="1" type="ORF">J0A68_20900</name>
</gene>